<name>A0A2C6LE70_9APIC</name>
<sequence length="71" mass="8983">MRQMARQIELKCLLQQRRLRREEKEEEKEERVWWVYTWMSVSLLISFLWIEELNFFFLFLLVFAFTSSLFL</sequence>
<comment type="caution">
    <text evidence="1">The sequence shown here is derived from an EMBL/GenBank/DDBJ whole genome shotgun (WGS) entry which is preliminary data.</text>
</comment>
<evidence type="ECO:0000313" key="2">
    <source>
        <dbReference type="Proteomes" id="UP000221165"/>
    </source>
</evidence>
<dbReference type="EMBL" id="MIGC01000455">
    <property type="protein sequence ID" value="PHJ24996.1"/>
    <property type="molecule type" value="Genomic_DNA"/>
</dbReference>
<accession>A0A2C6LE70</accession>
<proteinExistence type="predicted"/>
<dbReference type="GeneID" id="94424567"/>
<keyword evidence="2" id="KW-1185">Reference proteome</keyword>
<dbReference type="Proteomes" id="UP000221165">
    <property type="component" value="Unassembled WGS sequence"/>
</dbReference>
<dbReference type="VEuPathDB" id="ToxoDB:CSUI_001150"/>
<dbReference type="RefSeq" id="XP_067926668.1">
    <property type="nucleotide sequence ID" value="XM_068061356.1"/>
</dbReference>
<reference evidence="1 2" key="1">
    <citation type="journal article" date="2017" name="Int. J. Parasitol.">
        <title>The genome of the protozoan parasite Cystoisospora suis and a reverse vaccinology approach to identify vaccine candidates.</title>
        <authorList>
            <person name="Palmieri N."/>
            <person name="Shrestha A."/>
            <person name="Ruttkowski B."/>
            <person name="Beck T."/>
            <person name="Vogl C."/>
            <person name="Tomley F."/>
            <person name="Blake D.P."/>
            <person name="Joachim A."/>
        </authorList>
    </citation>
    <scope>NUCLEOTIDE SEQUENCE [LARGE SCALE GENOMIC DNA]</scope>
    <source>
        <strain evidence="1 2">Wien I</strain>
    </source>
</reference>
<protein>
    <submittedName>
        <fullName evidence="1">Uncharacterized protein</fullName>
    </submittedName>
</protein>
<organism evidence="1 2">
    <name type="scientific">Cystoisospora suis</name>
    <dbReference type="NCBI Taxonomy" id="483139"/>
    <lineage>
        <taxon>Eukaryota</taxon>
        <taxon>Sar</taxon>
        <taxon>Alveolata</taxon>
        <taxon>Apicomplexa</taxon>
        <taxon>Conoidasida</taxon>
        <taxon>Coccidia</taxon>
        <taxon>Eucoccidiorida</taxon>
        <taxon>Eimeriorina</taxon>
        <taxon>Sarcocystidae</taxon>
        <taxon>Cystoisospora</taxon>
    </lineage>
</organism>
<dbReference type="AlphaFoldDB" id="A0A2C6LE70"/>
<gene>
    <name evidence="1" type="ORF">CSUI_001150</name>
</gene>
<evidence type="ECO:0000313" key="1">
    <source>
        <dbReference type="EMBL" id="PHJ24996.1"/>
    </source>
</evidence>